<evidence type="ECO:0000256" key="8">
    <source>
        <dbReference type="ARBA" id="ARBA00023010"/>
    </source>
</evidence>
<evidence type="ECO:0000256" key="1">
    <source>
        <dbReference type="ARBA" id="ARBA00004162"/>
    </source>
</evidence>
<reference evidence="10" key="1">
    <citation type="submission" date="2020-08" db="EMBL/GenBank/DDBJ databases">
        <title>Genome public.</title>
        <authorList>
            <person name="Liu C."/>
            <person name="Sun Q."/>
        </authorList>
    </citation>
    <scope>NUCLEOTIDE SEQUENCE</scope>
    <source>
        <strain evidence="10">NSJ-51</strain>
    </source>
</reference>
<comment type="subcellular location">
    <subcellularLocation>
        <location evidence="1">Cell membrane</location>
        <topology evidence="1">Single-pass membrane protein</topology>
    </subcellularLocation>
</comment>
<accession>A0A8J6J4R6</accession>
<dbReference type="Pfam" id="PF02699">
    <property type="entry name" value="YajC"/>
    <property type="match status" value="1"/>
</dbReference>
<comment type="caution">
    <text evidence="10">The sequence shown here is derived from an EMBL/GenBank/DDBJ whole genome shotgun (WGS) entry which is preliminary data.</text>
</comment>
<proteinExistence type="inferred from homology"/>
<comment type="similarity">
    <text evidence="2">Belongs to the YajC family.</text>
</comment>
<dbReference type="RefSeq" id="WP_186906601.1">
    <property type="nucleotide sequence ID" value="NZ_JACOPP010000002.1"/>
</dbReference>
<evidence type="ECO:0000256" key="6">
    <source>
        <dbReference type="ARBA" id="ARBA00022927"/>
    </source>
</evidence>
<keyword evidence="7" id="KW-1133">Transmembrane helix</keyword>
<keyword evidence="5" id="KW-0812">Transmembrane</keyword>
<evidence type="ECO:0000256" key="9">
    <source>
        <dbReference type="ARBA" id="ARBA00023136"/>
    </source>
</evidence>
<evidence type="ECO:0000313" key="10">
    <source>
        <dbReference type="EMBL" id="MBC5732601.1"/>
    </source>
</evidence>
<organism evidence="10 11">
    <name type="scientific">Lawsonibacter hominis</name>
    <dbReference type="NCBI Taxonomy" id="2763053"/>
    <lineage>
        <taxon>Bacteria</taxon>
        <taxon>Bacillati</taxon>
        <taxon>Bacillota</taxon>
        <taxon>Clostridia</taxon>
        <taxon>Eubacteriales</taxon>
        <taxon>Oscillospiraceae</taxon>
        <taxon>Lawsonibacter</taxon>
    </lineage>
</organism>
<keyword evidence="3" id="KW-0813">Transport</keyword>
<keyword evidence="6" id="KW-0653">Protein transport</keyword>
<keyword evidence="4" id="KW-1003">Cell membrane</keyword>
<dbReference type="PANTHER" id="PTHR33909:SF1">
    <property type="entry name" value="SEC TRANSLOCON ACCESSORY COMPLEX SUBUNIT YAJC"/>
    <property type="match status" value="1"/>
</dbReference>
<dbReference type="Proteomes" id="UP000661435">
    <property type="component" value="Unassembled WGS sequence"/>
</dbReference>
<name>A0A8J6J4R6_9FIRM</name>
<dbReference type="EMBL" id="JACOPP010000002">
    <property type="protein sequence ID" value="MBC5732601.1"/>
    <property type="molecule type" value="Genomic_DNA"/>
</dbReference>
<evidence type="ECO:0000256" key="3">
    <source>
        <dbReference type="ARBA" id="ARBA00022448"/>
    </source>
</evidence>
<keyword evidence="11" id="KW-1185">Reference proteome</keyword>
<evidence type="ECO:0000256" key="2">
    <source>
        <dbReference type="ARBA" id="ARBA00006742"/>
    </source>
</evidence>
<evidence type="ECO:0000256" key="5">
    <source>
        <dbReference type="ARBA" id="ARBA00022692"/>
    </source>
</evidence>
<evidence type="ECO:0000313" key="11">
    <source>
        <dbReference type="Proteomes" id="UP000661435"/>
    </source>
</evidence>
<protein>
    <submittedName>
        <fullName evidence="10">Preprotein translocase subunit YajC</fullName>
    </submittedName>
</protein>
<evidence type="ECO:0000256" key="4">
    <source>
        <dbReference type="ARBA" id="ARBA00022475"/>
    </source>
</evidence>
<dbReference type="AlphaFoldDB" id="A0A8J6J4R6"/>
<keyword evidence="8" id="KW-0811">Translocation</keyword>
<sequence>MILPFVLLIAVFYFLLIRPENKKKKAAAKMRSELAVGDEITTIGGIVGTICAVKEDTIVIETGADRVRMEFTKWAISTKGTQATENGAGETKDSKDKK</sequence>
<dbReference type="GO" id="GO:0005886">
    <property type="term" value="C:plasma membrane"/>
    <property type="evidence" value="ECO:0007669"/>
    <property type="project" value="UniProtKB-SubCell"/>
</dbReference>
<dbReference type="PANTHER" id="PTHR33909">
    <property type="entry name" value="SEC TRANSLOCON ACCESSORY COMPLEX SUBUNIT YAJC"/>
    <property type="match status" value="1"/>
</dbReference>
<dbReference type="SMART" id="SM01323">
    <property type="entry name" value="YajC"/>
    <property type="match status" value="1"/>
</dbReference>
<evidence type="ECO:0000256" key="7">
    <source>
        <dbReference type="ARBA" id="ARBA00022989"/>
    </source>
</evidence>
<keyword evidence="9" id="KW-0472">Membrane</keyword>
<gene>
    <name evidence="10" type="primary">yajC</name>
    <name evidence="10" type="ORF">H8S57_02520</name>
</gene>
<dbReference type="GO" id="GO:0015031">
    <property type="term" value="P:protein transport"/>
    <property type="evidence" value="ECO:0007669"/>
    <property type="project" value="UniProtKB-KW"/>
</dbReference>
<dbReference type="InterPro" id="IPR003849">
    <property type="entry name" value="Preprotein_translocase_YajC"/>
</dbReference>
<dbReference type="NCBIfam" id="TIGR00739">
    <property type="entry name" value="yajC"/>
    <property type="match status" value="1"/>
</dbReference>